<feature type="transmembrane region" description="Helical" evidence="1">
    <location>
        <begin position="77"/>
        <end position="96"/>
    </location>
</feature>
<keyword evidence="1" id="KW-0472">Membrane</keyword>
<dbReference type="EMBL" id="CP022530">
    <property type="protein sequence ID" value="ASP37930.1"/>
    <property type="molecule type" value="Genomic_DNA"/>
</dbReference>
<evidence type="ECO:0000256" key="1">
    <source>
        <dbReference type="SAM" id="Phobius"/>
    </source>
</evidence>
<protein>
    <recommendedName>
        <fullName evidence="4">DoxX family protein</fullName>
    </recommendedName>
</protein>
<dbReference type="RefSeq" id="WP_094059131.1">
    <property type="nucleotide sequence ID" value="NZ_CP022530.1"/>
</dbReference>
<feature type="transmembrane region" description="Helical" evidence="1">
    <location>
        <begin position="102"/>
        <end position="120"/>
    </location>
</feature>
<feature type="transmembrane region" description="Helical" evidence="1">
    <location>
        <begin position="7"/>
        <end position="29"/>
    </location>
</feature>
<keyword evidence="3" id="KW-1185">Reference proteome</keyword>
<feature type="transmembrane region" description="Helical" evidence="1">
    <location>
        <begin position="49"/>
        <end position="70"/>
    </location>
</feature>
<reference evidence="2 3" key="1">
    <citation type="submission" date="2017-07" db="EMBL/GenBank/DDBJ databases">
        <title>Annotated genome sequence of Bacterioplanes sanyensis isolated from Red Sea.</title>
        <authorList>
            <person name="Rehman Z.U."/>
        </authorList>
    </citation>
    <scope>NUCLEOTIDE SEQUENCE [LARGE SCALE GENOMIC DNA]</scope>
    <source>
        <strain evidence="2 3">NV9</strain>
    </source>
</reference>
<gene>
    <name evidence="2" type="ORF">CHH28_04220</name>
</gene>
<dbReference type="InterPro" id="IPR025695">
    <property type="entry name" value="DoxX-like"/>
</dbReference>
<keyword evidence="1" id="KW-0812">Transmembrane</keyword>
<name>A0A222FGQ8_9GAMM</name>
<proteinExistence type="predicted"/>
<dbReference type="AlphaFoldDB" id="A0A222FGQ8"/>
<dbReference type="KEGG" id="bsan:CHH28_04220"/>
<evidence type="ECO:0008006" key="4">
    <source>
        <dbReference type="Google" id="ProtNLM"/>
    </source>
</evidence>
<evidence type="ECO:0000313" key="2">
    <source>
        <dbReference type="EMBL" id="ASP37930.1"/>
    </source>
</evidence>
<dbReference type="Proteomes" id="UP000202440">
    <property type="component" value="Chromosome"/>
</dbReference>
<keyword evidence="1" id="KW-1133">Transmembrane helix</keyword>
<organism evidence="2 3">
    <name type="scientific">Bacterioplanes sanyensis</name>
    <dbReference type="NCBI Taxonomy" id="1249553"/>
    <lineage>
        <taxon>Bacteria</taxon>
        <taxon>Pseudomonadati</taxon>
        <taxon>Pseudomonadota</taxon>
        <taxon>Gammaproteobacteria</taxon>
        <taxon>Oceanospirillales</taxon>
        <taxon>Oceanospirillaceae</taxon>
        <taxon>Bacterioplanes</taxon>
    </lineage>
</organism>
<accession>A0A222FGQ8</accession>
<dbReference type="Pfam" id="PF13781">
    <property type="entry name" value="DoxX_3"/>
    <property type="match status" value="1"/>
</dbReference>
<evidence type="ECO:0000313" key="3">
    <source>
        <dbReference type="Proteomes" id="UP000202440"/>
    </source>
</evidence>
<dbReference type="OrthoDB" id="6199084at2"/>
<sequence>MTNISFCYALCRVSVAFVWLYHGLVPKLLYMDANEVAMSMAAGFSHAEAVLLANIAGVAEVGMALAVLLCWRQRWPLQLTVVAMILLLAMVTFVKPVLLTGAFNPVTTNVTAAVLAYLGLQLQPNRSSHNPG</sequence>